<dbReference type="EMBL" id="KB644411">
    <property type="protein sequence ID" value="EPS29355.1"/>
    <property type="molecule type" value="Genomic_DNA"/>
</dbReference>
<dbReference type="Pfam" id="PF06089">
    <property type="entry name" value="Asparaginase_II"/>
    <property type="match status" value="1"/>
</dbReference>
<evidence type="ECO:0000313" key="2">
    <source>
        <dbReference type="Proteomes" id="UP000019376"/>
    </source>
</evidence>
<reference evidence="1 2" key="1">
    <citation type="journal article" date="2013" name="PLoS ONE">
        <title>Genomic and secretomic analyses reveal unique features of the lignocellulolytic enzyme system of Penicillium decumbens.</title>
        <authorList>
            <person name="Liu G."/>
            <person name="Zhang L."/>
            <person name="Wei X."/>
            <person name="Zou G."/>
            <person name="Qin Y."/>
            <person name="Ma L."/>
            <person name="Li J."/>
            <person name="Zheng H."/>
            <person name="Wang S."/>
            <person name="Wang C."/>
            <person name="Xun L."/>
            <person name="Zhao G.-P."/>
            <person name="Zhou Z."/>
            <person name="Qu Y."/>
        </authorList>
    </citation>
    <scope>NUCLEOTIDE SEQUENCE [LARGE SCALE GENOMIC DNA]</scope>
    <source>
        <strain evidence="2">114-2 / CGMCC 5302</strain>
    </source>
</reference>
<gene>
    <name evidence="1" type="ORF">PDE_04304</name>
</gene>
<name>S7ZFC1_PENO1</name>
<dbReference type="PhylomeDB" id="S7ZFC1"/>
<evidence type="ECO:0000313" key="1">
    <source>
        <dbReference type="EMBL" id="EPS29355.1"/>
    </source>
</evidence>
<dbReference type="AlphaFoldDB" id="S7ZFC1"/>
<dbReference type="Proteomes" id="UP000019376">
    <property type="component" value="Unassembled WGS sequence"/>
</dbReference>
<organism evidence="1 2">
    <name type="scientific">Penicillium oxalicum (strain 114-2 / CGMCC 5302)</name>
    <name type="common">Penicillium decumbens</name>
    <dbReference type="NCBI Taxonomy" id="933388"/>
    <lineage>
        <taxon>Eukaryota</taxon>
        <taxon>Fungi</taxon>
        <taxon>Dikarya</taxon>
        <taxon>Ascomycota</taxon>
        <taxon>Pezizomycotina</taxon>
        <taxon>Eurotiomycetes</taxon>
        <taxon>Eurotiomycetidae</taxon>
        <taxon>Eurotiales</taxon>
        <taxon>Aspergillaceae</taxon>
        <taxon>Penicillium</taxon>
    </lineage>
</organism>
<dbReference type="HOGENOM" id="CLU_062004_0_0_1"/>
<evidence type="ECO:0008006" key="3">
    <source>
        <dbReference type="Google" id="ProtNLM"/>
    </source>
</evidence>
<proteinExistence type="predicted"/>
<dbReference type="OrthoDB" id="2588474at2759"/>
<dbReference type="eggNOG" id="ENOG502S95P">
    <property type="taxonomic scope" value="Eukaryota"/>
</dbReference>
<protein>
    <recommendedName>
        <fullName evidence="3">L-asparaginase II</fullName>
    </recommendedName>
</protein>
<dbReference type="InterPro" id="IPR010349">
    <property type="entry name" value="Asparaginase_II"/>
</dbReference>
<dbReference type="PANTHER" id="PTHR42110:SF1">
    <property type="entry name" value="L-ASPARAGINASE, PUTATIVE (AFU_ORTHOLOGUE AFUA_3G11890)-RELATED"/>
    <property type="match status" value="1"/>
</dbReference>
<accession>S7ZFC1</accession>
<sequence>MLTHLATDYVVTDRAGVAENRHAVHAAVIDANGRALYAIGDPSRLTLARSAAKPAQALAILETGAFEKFNLDDADLALMCASHSSEDRHVARTRDILAKIQCREEDLQCGGHPSISDAVNRAWIKADFIPSAVYSNCSGKHAGMLAATKALDAELASYHLPTSPLQERIRDTVDEVCCLPRASSRWGIDGCNLPAPAFPLHCLARMFAIFAEAADQVDICNDSELSSRTRSLGRIFHAMSSFPELVAGEDRYCTVLMRAFPGILIGKLGADGCYGIGVKSSQWMGPDDQSSPSPALGIAVKIEDGNISMLYSAVTEILIYLRVGQPGMREQLAGFYRPQIKNTVGVVTGETTHAFNIRRVDEDGDSRDLA</sequence>
<dbReference type="PANTHER" id="PTHR42110">
    <property type="entry name" value="L-ASPARAGINASE, PUTATIVE (AFU_ORTHOLOGUE AFUA_3G11890)-RELATED"/>
    <property type="match status" value="1"/>
</dbReference>
<keyword evidence="2" id="KW-1185">Reference proteome</keyword>